<comment type="caution">
    <text evidence="1">The sequence shown here is derived from an EMBL/GenBank/DDBJ whole genome shotgun (WGS) entry which is preliminary data.</text>
</comment>
<dbReference type="AlphaFoldDB" id="A0A2S7D448"/>
<dbReference type="Proteomes" id="UP000238191">
    <property type="component" value="Unassembled WGS sequence"/>
</dbReference>
<accession>A0A2S7D448</accession>
<evidence type="ECO:0000313" key="1">
    <source>
        <dbReference type="EMBL" id="PPU68615.1"/>
    </source>
</evidence>
<organism evidence="1 2">
    <name type="scientific">Xanthomonas pisi</name>
    <dbReference type="NCBI Taxonomy" id="56457"/>
    <lineage>
        <taxon>Bacteria</taxon>
        <taxon>Pseudomonadati</taxon>
        <taxon>Pseudomonadota</taxon>
        <taxon>Gammaproteobacteria</taxon>
        <taxon>Lysobacterales</taxon>
        <taxon>Lysobacteraceae</taxon>
        <taxon>Xanthomonas</taxon>
    </lineage>
</organism>
<sequence length="59" mass="6494">MTLEEEADRATSLLAGKIVQTVWRHRSGELVIQFTDGSRIFADVREGALELSITGCSND</sequence>
<dbReference type="RefSeq" id="WP_104611737.1">
    <property type="nucleotide sequence ID" value="NZ_MDEI01000006.1"/>
</dbReference>
<protein>
    <submittedName>
        <fullName evidence="1">Uncharacterized protein</fullName>
    </submittedName>
</protein>
<reference evidence="2" key="1">
    <citation type="submission" date="2016-08" db="EMBL/GenBank/DDBJ databases">
        <authorList>
            <person name="Merda D."/>
            <person name="Briand M."/>
            <person name="Taghouti G."/>
            <person name="Carrere S."/>
            <person name="Gouzy J."/>
            <person name="Portier P."/>
            <person name="Jacques M.-A."/>
            <person name="Fischer-Le Saux M."/>
        </authorList>
    </citation>
    <scope>NUCLEOTIDE SEQUENCE [LARGE SCALE GENOMIC DNA]</scope>
    <source>
        <strain evidence="2">CFBP4643</strain>
    </source>
</reference>
<dbReference type="OrthoDB" id="7596865at2"/>
<dbReference type="EMBL" id="MDEI01000006">
    <property type="protein sequence ID" value="PPU68615.1"/>
    <property type="molecule type" value="Genomic_DNA"/>
</dbReference>
<keyword evidence="2" id="KW-1185">Reference proteome</keyword>
<gene>
    <name evidence="1" type="ORF">XpiCFBP4643_08910</name>
</gene>
<proteinExistence type="predicted"/>
<name>A0A2S7D448_9XANT</name>
<evidence type="ECO:0000313" key="2">
    <source>
        <dbReference type="Proteomes" id="UP000238191"/>
    </source>
</evidence>